<organism evidence="1">
    <name type="scientific">Cladocopium goreaui</name>
    <dbReference type="NCBI Taxonomy" id="2562237"/>
    <lineage>
        <taxon>Eukaryota</taxon>
        <taxon>Sar</taxon>
        <taxon>Alveolata</taxon>
        <taxon>Dinophyceae</taxon>
        <taxon>Suessiales</taxon>
        <taxon>Symbiodiniaceae</taxon>
        <taxon>Cladocopium</taxon>
    </lineage>
</organism>
<evidence type="ECO:0000313" key="1">
    <source>
        <dbReference type="EMBL" id="CAI3989508.1"/>
    </source>
</evidence>
<evidence type="ECO:0000313" key="3">
    <source>
        <dbReference type="Proteomes" id="UP001152797"/>
    </source>
</evidence>
<comment type="caution">
    <text evidence="1">The sequence shown here is derived from an EMBL/GenBank/DDBJ whole genome shotgun (WGS) entry which is preliminary data.</text>
</comment>
<sequence>MKTMAKCEHTTEKASCSVASCSLFESCSCHPPGVTPFSPFCYDCSCQPTAWKIVLGTSGGLGSLFSAVAGSVKCLSACKKYRRERAERRGNMEVPLT</sequence>
<accession>A0A9P1FV24</accession>
<keyword evidence="3" id="KW-1185">Reference proteome</keyword>
<dbReference type="Proteomes" id="UP001152797">
    <property type="component" value="Unassembled WGS sequence"/>
</dbReference>
<reference evidence="2 3" key="2">
    <citation type="submission" date="2024-05" db="EMBL/GenBank/DDBJ databases">
        <authorList>
            <person name="Chen Y."/>
            <person name="Shah S."/>
            <person name="Dougan E. K."/>
            <person name="Thang M."/>
            <person name="Chan C."/>
        </authorList>
    </citation>
    <scope>NUCLEOTIDE SEQUENCE [LARGE SCALE GENOMIC DNA]</scope>
</reference>
<evidence type="ECO:0000313" key="2">
    <source>
        <dbReference type="EMBL" id="CAL4776820.1"/>
    </source>
</evidence>
<name>A0A9P1FV24_9DINO</name>
<reference evidence="1" key="1">
    <citation type="submission" date="2022-10" db="EMBL/GenBank/DDBJ databases">
        <authorList>
            <person name="Chen Y."/>
            <person name="Dougan E. K."/>
            <person name="Chan C."/>
            <person name="Rhodes N."/>
            <person name="Thang M."/>
        </authorList>
    </citation>
    <scope>NUCLEOTIDE SEQUENCE</scope>
</reference>
<protein>
    <submittedName>
        <fullName evidence="1">Uncharacterized protein</fullName>
    </submittedName>
</protein>
<dbReference type="AlphaFoldDB" id="A0A9P1FV24"/>
<gene>
    <name evidence="1" type="ORF">C1SCF055_LOCUS16578</name>
</gene>
<dbReference type="EMBL" id="CAMXCT010001378">
    <property type="protein sequence ID" value="CAI3989508.1"/>
    <property type="molecule type" value="Genomic_DNA"/>
</dbReference>
<dbReference type="EMBL" id="CAMXCT020001378">
    <property type="protein sequence ID" value="CAL1142883.1"/>
    <property type="molecule type" value="Genomic_DNA"/>
</dbReference>
<dbReference type="EMBL" id="CAMXCT030001378">
    <property type="protein sequence ID" value="CAL4776820.1"/>
    <property type="molecule type" value="Genomic_DNA"/>
</dbReference>
<proteinExistence type="predicted"/>